<name>A0A9R0VYT6_TRITD</name>
<organism evidence="5 6">
    <name type="scientific">Triticum turgidum subsp. durum</name>
    <name type="common">Durum wheat</name>
    <name type="synonym">Triticum durum</name>
    <dbReference type="NCBI Taxonomy" id="4567"/>
    <lineage>
        <taxon>Eukaryota</taxon>
        <taxon>Viridiplantae</taxon>
        <taxon>Streptophyta</taxon>
        <taxon>Embryophyta</taxon>
        <taxon>Tracheophyta</taxon>
        <taxon>Spermatophyta</taxon>
        <taxon>Magnoliopsida</taxon>
        <taxon>Liliopsida</taxon>
        <taxon>Poales</taxon>
        <taxon>Poaceae</taxon>
        <taxon>BOP clade</taxon>
        <taxon>Pooideae</taxon>
        <taxon>Triticodae</taxon>
        <taxon>Triticeae</taxon>
        <taxon>Triticinae</taxon>
        <taxon>Triticum</taxon>
    </lineage>
</organism>
<dbReference type="PANTHER" id="PTHR11227">
    <property type="entry name" value="WD-REPEAT PROTEIN INTERACTING WITH PHOSPHOINOSIDES WIPI -RELATED"/>
    <property type="match status" value="1"/>
</dbReference>
<dbReference type="Gramene" id="TRITD4Av1G063490.1">
    <property type="protein sequence ID" value="TRITD4Av1G063490.1"/>
    <property type="gene ID" value="TRITD4Av1G063490"/>
</dbReference>
<feature type="region of interest" description="Disordered" evidence="4">
    <location>
        <begin position="1"/>
        <end position="20"/>
    </location>
</feature>
<reference evidence="5 6" key="1">
    <citation type="submission" date="2017-09" db="EMBL/GenBank/DDBJ databases">
        <authorList>
            <consortium name="International Durum Wheat Genome Sequencing Consortium (IDWGSC)"/>
            <person name="Milanesi L."/>
        </authorList>
    </citation>
    <scope>NUCLEOTIDE SEQUENCE [LARGE SCALE GENOMIC DNA]</scope>
    <source>
        <strain evidence="6">cv. Svevo</strain>
    </source>
</reference>
<dbReference type="EMBL" id="LT934117">
    <property type="protein sequence ID" value="VAH90382.1"/>
    <property type="molecule type" value="Genomic_DNA"/>
</dbReference>
<dbReference type="InterPro" id="IPR048720">
    <property type="entry name" value="PROPPIN"/>
</dbReference>
<evidence type="ECO:0000256" key="2">
    <source>
        <dbReference type="ARBA" id="ARBA00022737"/>
    </source>
</evidence>
<dbReference type="OMA" id="PFTFACP"/>
<gene>
    <name evidence="5" type="ORF">TRITD_4Av1G063490</name>
</gene>
<dbReference type="InterPro" id="IPR015943">
    <property type="entry name" value="WD40/YVTN_repeat-like_dom_sf"/>
</dbReference>
<keyword evidence="1" id="KW-0853">WD repeat</keyword>
<accession>A0A9R0VYT6</accession>
<proteinExistence type="inferred from homology"/>
<protein>
    <submittedName>
        <fullName evidence="5">Uncharacterized protein</fullName>
    </submittedName>
</protein>
<dbReference type="InterPro" id="IPR036322">
    <property type="entry name" value="WD40_repeat_dom_sf"/>
</dbReference>
<sequence length="255" mass="27320">MGSTDPPGAERRRPAPPPPSPIVHLSFSSDASCFVVAGTSSVHWLSCDTFGLRGLYQEKDARKTIAAAAGDMLSLKESACATMSCVDSTKFFIRRWKPGYMNYHWRYFEGEKTYTGGEDDVRAVRVHGAKTVVVLVDRLEVLGCRTKDTEDKELWLLHSVVTGGNPLGLCAVSPGAPFTFACPGARDGEVHVERWEDKGEVAGSVVAIRAHSSRLASIAMSCDGRLVATASVRGTLVRVFSATDGALLQEVSGGA</sequence>
<evidence type="ECO:0000313" key="5">
    <source>
        <dbReference type="EMBL" id="VAH90382.1"/>
    </source>
</evidence>
<evidence type="ECO:0000256" key="4">
    <source>
        <dbReference type="SAM" id="MobiDB-lite"/>
    </source>
</evidence>
<comment type="similarity">
    <text evidence="3">Belongs to the WD repeat PROPPIN family.</text>
</comment>
<evidence type="ECO:0000256" key="1">
    <source>
        <dbReference type="ARBA" id="ARBA00022574"/>
    </source>
</evidence>
<dbReference type="AlphaFoldDB" id="A0A9R0VYT6"/>
<evidence type="ECO:0000256" key="3">
    <source>
        <dbReference type="ARBA" id="ARBA00025740"/>
    </source>
</evidence>
<evidence type="ECO:0000313" key="6">
    <source>
        <dbReference type="Proteomes" id="UP000324705"/>
    </source>
</evidence>
<dbReference type="SUPFAM" id="SSF50978">
    <property type="entry name" value="WD40 repeat-like"/>
    <property type="match status" value="1"/>
</dbReference>
<dbReference type="Pfam" id="PF21032">
    <property type="entry name" value="PROPPIN"/>
    <property type="match status" value="1"/>
</dbReference>
<dbReference type="Proteomes" id="UP000324705">
    <property type="component" value="Chromosome 4A"/>
</dbReference>
<dbReference type="Gene3D" id="2.130.10.10">
    <property type="entry name" value="YVTN repeat-like/Quinoprotein amine dehydrogenase"/>
    <property type="match status" value="1"/>
</dbReference>
<keyword evidence="6" id="KW-1185">Reference proteome</keyword>
<keyword evidence="2" id="KW-0677">Repeat</keyword>